<dbReference type="EMBL" id="PYGF01000007">
    <property type="protein sequence ID" value="PSL03331.1"/>
    <property type="molecule type" value="Genomic_DNA"/>
</dbReference>
<protein>
    <submittedName>
        <fullName evidence="2">Uncharacterized protein</fullName>
    </submittedName>
</protein>
<comment type="caution">
    <text evidence="2">The sequence shown here is derived from an EMBL/GenBank/DDBJ whole genome shotgun (WGS) entry which is preliminary data.</text>
</comment>
<feature type="transmembrane region" description="Helical" evidence="1">
    <location>
        <begin position="88"/>
        <end position="107"/>
    </location>
</feature>
<keyword evidence="1" id="KW-1133">Transmembrane helix</keyword>
<evidence type="ECO:0000256" key="1">
    <source>
        <dbReference type="SAM" id="Phobius"/>
    </source>
</evidence>
<dbReference type="Proteomes" id="UP000240708">
    <property type="component" value="Unassembled WGS sequence"/>
</dbReference>
<reference evidence="2 3" key="1">
    <citation type="submission" date="2018-03" db="EMBL/GenBank/DDBJ databases">
        <title>Genomic Encyclopedia of Archaeal and Bacterial Type Strains, Phase II (KMG-II): from individual species to whole genera.</title>
        <authorList>
            <person name="Goeker M."/>
        </authorList>
    </citation>
    <scope>NUCLEOTIDE SEQUENCE [LARGE SCALE GENOMIC DNA]</scope>
    <source>
        <strain evidence="2 3">DSM 28057</strain>
    </source>
</reference>
<organism evidence="2 3">
    <name type="scientific">Cecembia rubra</name>
    <dbReference type="NCBI Taxonomy" id="1485585"/>
    <lineage>
        <taxon>Bacteria</taxon>
        <taxon>Pseudomonadati</taxon>
        <taxon>Bacteroidota</taxon>
        <taxon>Cytophagia</taxon>
        <taxon>Cytophagales</taxon>
        <taxon>Cyclobacteriaceae</taxon>
        <taxon>Cecembia</taxon>
    </lineage>
</organism>
<name>A0A2P8E1H1_9BACT</name>
<dbReference type="RefSeq" id="WP_106567719.1">
    <property type="nucleotide sequence ID" value="NZ_PYGF01000007.1"/>
</dbReference>
<dbReference type="OrthoDB" id="769130at2"/>
<dbReference type="AlphaFoldDB" id="A0A2P8E1H1"/>
<keyword evidence="1" id="KW-0812">Transmembrane</keyword>
<keyword evidence="1" id="KW-0472">Membrane</keyword>
<evidence type="ECO:0000313" key="3">
    <source>
        <dbReference type="Proteomes" id="UP000240708"/>
    </source>
</evidence>
<accession>A0A2P8E1H1</accession>
<gene>
    <name evidence="2" type="ORF">CLV48_10749</name>
</gene>
<feature type="transmembrane region" description="Helical" evidence="1">
    <location>
        <begin position="113"/>
        <end position="131"/>
    </location>
</feature>
<keyword evidence="3" id="KW-1185">Reference proteome</keyword>
<proteinExistence type="predicted"/>
<evidence type="ECO:0000313" key="2">
    <source>
        <dbReference type="EMBL" id="PSL03331.1"/>
    </source>
</evidence>
<sequence>MKFEKLNIPQALQDNQHVSSLSAYLVAMEKMVINQSLIEQINAEIRNCNQEKDEKQFLFKLQKAKSMILNLVEKEAKIVPKGFYQKKWMVLGMAVFGIPFGVVFGAAFGNMAFIGIGIPLGLAIGIALGTSQDEKAKEEGRQLDVMVK</sequence>